<feature type="compositionally biased region" description="Basic residues" evidence="1">
    <location>
        <begin position="1687"/>
        <end position="1697"/>
    </location>
</feature>
<name>A0A6J3LT99_9PEZI</name>
<reference evidence="4" key="1">
    <citation type="submission" date="2020-01" db="EMBL/GenBank/DDBJ databases">
        <authorList>
            <consortium name="DOE Joint Genome Institute"/>
            <person name="Haridas S."/>
            <person name="Albert R."/>
            <person name="Binder M."/>
            <person name="Bloem J."/>
            <person name="Labutti K."/>
            <person name="Salamov A."/>
            <person name="Andreopoulos B."/>
            <person name="Baker S.E."/>
            <person name="Barry K."/>
            <person name="Bills G."/>
            <person name="Bluhm B.H."/>
            <person name="Cannon C."/>
            <person name="Castanera R."/>
            <person name="Culley D.E."/>
            <person name="Daum C."/>
            <person name="Ezra D."/>
            <person name="Gonzalez J.B."/>
            <person name="Henrissat B."/>
            <person name="Kuo A."/>
            <person name="Liang C."/>
            <person name="Lipzen A."/>
            <person name="Lutzoni F."/>
            <person name="Magnuson J."/>
            <person name="Mondo S."/>
            <person name="Nolan M."/>
            <person name="Ohm R."/>
            <person name="Pangilinan J."/>
            <person name="Park H.-J."/>
            <person name="Ramirez L."/>
            <person name="Alfaro M."/>
            <person name="Sun H."/>
            <person name="Tritt A."/>
            <person name="Yoshinaga Y."/>
            <person name="Zwiers L.-H."/>
            <person name="Turgeon B.G."/>
            <person name="Goodwin S.B."/>
            <person name="Spatafora J.W."/>
            <person name="Crous P.W."/>
            <person name="Grigoriev I.V."/>
        </authorList>
    </citation>
    <scope>NUCLEOTIDE SEQUENCE</scope>
    <source>
        <strain evidence="4">CBS 342.82</strain>
    </source>
</reference>
<feature type="region of interest" description="Disordered" evidence="1">
    <location>
        <begin position="150"/>
        <end position="442"/>
    </location>
</feature>
<dbReference type="InterPro" id="IPR029052">
    <property type="entry name" value="Metallo-depent_PP-like"/>
</dbReference>
<feature type="compositionally biased region" description="Polar residues" evidence="1">
    <location>
        <begin position="284"/>
        <end position="317"/>
    </location>
</feature>
<feature type="compositionally biased region" description="Low complexity" evidence="1">
    <location>
        <begin position="1593"/>
        <end position="1602"/>
    </location>
</feature>
<feature type="compositionally biased region" description="Low complexity" evidence="1">
    <location>
        <begin position="1462"/>
        <end position="1472"/>
    </location>
</feature>
<evidence type="ECO:0000259" key="2">
    <source>
        <dbReference type="Pfam" id="PF19050"/>
    </source>
</evidence>
<sequence length="1697" mass="187416">MDDRRHSGLWRNGIAPQADALDQDDQPGPYQYYQPPPRASDTIKRSFSQRAAGADPVPFDEHTTTPRTGRLEQQNHLLSAAQALNAKVSEPLGSTLNSDPETLSALLSQTQHVNALSSPALQPQPPPAQIDPEYVPDNLRARVWSPGPAVAQNDLPISPIVESTPPAQPKTRQVSGASNASESIRRTSVSDRSPLQHLESWTKQEKRARVAEAEKRAQQKSVRNSTDGEHAGQDNPQTHQHRIVSDGVSREHSQRDRAARHSRQASEGAVPRDRTDSIRETVRKQITSPPQQSSPTMAKRGQPSNPDTGSAPRTTKGMNAAPADPSRRQGRVYGSGPRDGASAANDAAAERGKAAYERRKSQMAEQLPSPTSPISPVTANGFQGGYGGMLDDGRNPNQHETGGPRGLGTTKHALQTSRIGGSKKADGGADGAGILSPEQALNPKNNGVKYALPPQTATAQKARQQVGFGVDEHPSADDSAHKHHRFGDFFHHAESRSYQDTSKPLDDWRHASIARLTVEDLYFEQTNAAAAAAASAAANREANDAAWWEKNQHTRASWASGVPDLEQYSGAYEEHALGFQPRLFLKCGPLLRYTGIRTEAAVPARHSRENTVPSKEVWRGSIMIVTHDERSDFSRTPVLRIFAQPSDLLVPPSHRSEDEKAISSTHEDPLAGQVKISRTGRVLYVRPVDDIEQGVDLSREESNHGLFAATRVPPRGTKPAIGADGKPVNPQNRVKARDGEKAKRYREVKGFRLHIEQGHTFWRFNVEIELGSQQQRIAYRINKGPAMSFWVPARGETMNAMFHSCNGFSVSVDPDEFCGPDPLWRDVLNRHQSRPFHLMIGGGDQIYNDAAMRDTTLFRQWLHVKPTLDHKYTADFTEELQHELEHFYLERYCMWFSQGLFGMANSQIPMVNIWDDHDIIDGYGSYPERFMGSKIFTGLGAVAFKYYMLFQHQSVVAETEKEEPSWLLGSQPGPFISQLSRSVFLKLGRKVAFLGLDCRTERRRDEILCQGTYDYVFNRCRAEIIKGETKHLIVLLGVPIAYPRLNFLENILTSRVMDPVKAMGRAGMLGGFINKFDGGVEILDDLDDHWTAKHHKAERNWFIQELQELAAEKSVRITILGGDVHLGAVGQFYTAKKLGIRKDKDHRYMPNVISSAIVNTPPPTMMADVLNKRNKIHHLDDNTDEDLIPMFEHDVDGSRRNNRHLLPRRNYCMIREWVPGSTPPPSPRPEKAPPARAATFDAFGASHGANADRKFPPGSMKRTMSLTRAGNLVRRLSGSSKRRPYPPVSLRDPAAAQDQPSHPTMQRANSLGAQAPRHNANGASEDDFERPTFLRRPTNLSEKAIRKAVAKGGPEDSIDMHVDLRDGLDISLCMEIDQHDPAGATIPYRLLVPALAYGGAGDLNTARFSSHRKSLIDRLRGFRSREAPNTNRASQDPYEYDDSIQHSGSRTVSIASNHVDAAAATSPTAPTAGLGRTSAARNGDHIAMNDGYDDDQDDYSQHRSSHHHSYNQGLTLSPPPIGTAATTTLPTRQPSTRAQTTTPRAVAAKAAPRRATPYNPNTDPYTDDDDDEDDDDDDDEDDDDNGTVLSSEQQYQQQQQQQQHDHYLPPPQAMSSSPPGQGGGGGDFFPHSYSAHAEAKAPPRNAAGGFLRKLSLQHDRRGAGDDERGSPAAEYAADELGRGGGSVRRKGWKIWKS</sequence>
<feature type="compositionally biased region" description="Low complexity" evidence="1">
    <location>
        <begin position="1540"/>
        <end position="1557"/>
    </location>
</feature>
<feature type="compositionally biased region" description="Basic and acidic residues" evidence="1">
    <location>
        <begin position="1656"/>
        <end position="1669"/>
    </location>
</feature>
<dbReference type="GeneID" id="54363673"/>
<keyword evidence="3" id="KW-1185">Reference proteome</keyword>
<dbReference type="CDD" id="cd07389">
    <property type="entry name" value="MPP_PhoD"/>
    <property type="match status" value="1"/>
</dbReference>
<feature type="compositionally biased region" description="Acidic residues" evidence="1">
    <location>
        <begin position="1565"/>
        <end position="1585"/>
    </location>
</feature>
<feature type="compositionally biased region" description="Polar residues" evidence="1">
    <location>
        <begin position="170"/>
        <end position="182"/>
    </location>
</feature>
<evidence type="ECO:0000313" key="3">
    <source>
        <dbReference type="Proteomes" id="UP000504637"/>
    </source>
</evidence>
<feature type="region of interest" description="Disordered" evidence="1">
    <location>
        <begin position="1246"/>
        <end position="1334"/>
    </location>
</feature>
<reference evidence="4" key="2">
    <citation type="submission" date="2020-04" db="EMBL/GenBank/DDBJ databases">
        <authorList>
            <consortium name="NCBI Genome Project"/>
        </authorList>
    </citation>
    <scope>NUCLEOTIDE SEQUENCE</scope>
    <source>
        <strain evidence="4">CBS 342.82</strain>
    </source>
</reference>
<feature type="compositionally biased region" description="Low complexity" evidence="1">
    <location>
        <begin position="15"/>
        <end position="33"/>
    </location>
</feature>
<dbReference type="InterPro" id="IPR018946">
    <property type="entry name" value="PhoD-like_MPP"/>
</dbReference>
<feature type="compositionally biased region" description="Basic and acidic residues" evidence="1">
    <location>
        <begin position="348"/>
        <end position="362"/>
    </location>
</feature>
<feature type="domain" description="PhoD-like phosphatase" evidence="2">
    <location>
        <begin position="789"/>
        <end position="1053"/>
    </location>
</feature>
<feature type="domain" description="PhoD-like phosphatase" evidence="2">
    <location>
        <begin position="1061"/>
        <end position="1216"/>
    </location>
</feature>
<dbReference type="InterPro" id="IPR043904">
    <property type="entry name" value="PhoD_2-like"/>
</dbReference>
<dbReference type="PANTHER" id="PTHR46689:SF1">
    <property type="entry name" value="PHOD-LIKE PHOSPHATASE DOMAIN-CONTAINING PROTEIN"/>
    <property type="match status" value="1"/>
</dbReference>
<organism evidence="4">
    <name type="scientific">Dissoconium aciculare CBS 342.82</name>
    <dbReference type="NCBI Taxonomy" id="1314786"/>
    <lineage>
        <taxon>Eukaryota</taxon>
        <taxon>Fungi</taxon>
        <taxon>Dikarya</taxon>
        <taxon>Ascomycota</taxon>
        <taxon>Pezizomycotina</taxon>
        <taxon>Dothideomycetes</taxon>
        <taxon>Dothideomycetidae</taxon>
        <taxon>Mycosphaerellales</taxon>
        <taxon>Dissoconiaceae</taxon>
        <taxon>Dissoconium</taxon>
    </lineage>
</organism>
<proteinExistence type="predicted"/>
<feature type="region of interest" description="Disordered" evidence="1">
    <location>
        <begin position="107"/>
        <end position="133"/>
    </location>
</feature>
<evidence type="ECO:0000313" key="4">
    <source>
        <dbReference type="RefSeq" id="XP_033456042.1"/>
    </source>
</evidence>
<feature type="compositionally biased region" description="Basic and acidic residues" evidence="1">
    <location>
        <begin position="200"/>
        <end position="217"/>
    </location>
</feature>
<accession>A0A6J3LT99</accession>
<dbReference type="Pfam" id="PF19050">
    <property type="entry name" value="PhoD_2"/>
    <property type="match status" value="2"/>
</dbReference>
<protein>
    <recommendedName>
        <fullName evidence="2">PhoD-like phosphatase domain-containing protein</fullName>
    </recommendedName>
</protein>
<dbReference type="Proteomes" id="UP000504637">
    <property type="component" value="Unplaced"/>
</dbReference>
<feature type="compositionally biased region" description="Polar residues" evidence="1">
    <location>
        <begin position="1298"/>
        <end position="1312"/>
    </location>
</feature>
<feature type="region of interest" description="Disordered" evidence="1">
    <location>
        <begin position="1420"/>
        <end position="1447"/>
    </location>
</feature>
<feature type="compositionally biased region" description="Polar residues" evidence="1">
    <location>
        <begin position="368"/>
        <end position="381"/>
    </location>
</feature>
<feature type="region of interest" description="Disordered" evidence="1">
    <location>
        <begin position="709"/>
        <end position="733"/>
    </location>
</feature>
<dbReference type="SUPFAM" id="SSF56300">
    <property type="entry name" value="Metallo-dependent phosphatases"/>
    <property type="match status" value="1"/>
</dbReference>
<dbReference type="PANTHER" id="PTHR46689">
    <property type="entry name" value="MEMBRANE PROTEIN, PUTATIVE-RELATED"/>
    <property type="match status" value="1"/>
</dbReference>
<gene>
    <name evidence="4" type="ORF">K489DRAFT_384504</name>
</gene>
<feature type="compositionally biased region" description="Basic and acidic residues" evidence="1">
    <location>
        <begin position="248"/>
        <end position="259"/>
    </location>
</feature>
<feature type="region of interest" description="Disordered" evidence="1">
    <location>
        <begin position="1462"/>
        <end position="1697"/>
    </location>
</feature>
<dbReference type="GO" id="GO:0016020">
    <property type="term" value="C:membrane"/>
    <property type="evidence" value="ECO:0007669"/>
    <property type="project" value="TreeGrafter"/>
</dbReference>
<evidence type="ECO:0000256" key="1">
    <source>
        <dbReference type="SAM" id="MobiDB-lite"/>
    </source>
</evidence>
<reference evidence="4" key="3">
    <citation type="submission" date="2025-08" db="UniProtKB">
        <authorList>
            <consortium name="RefSeq"/>
        </authorList>
    </citation>
    <scope>IDENTIFICATION</scope>
    <source>
        <strain evidence="4">CBS 342.82</strain>
    </source>
</reference>
<feature type="compositionally biased region" description="Polar residues" evidence="1">
    <location>
        <begin position="1524"/>
        <end position="1539"/>
    </location>
</feature>
<feature type="compositionally biased region" description="Basic and acidic residues" evidence="1">
    <location>
        <begin position="270"/>
        <end position="283"/>
    </location>
</feature>
<feature type="region of interest" description="Disordered" evidence="1">
    <location>
        <begin position="1"/>
        <end position="70"/>
    </location>
</feature>
<dbReference type="RefSeq" id="XP_033456042.1">
    <property type="nucleotide sequence ID" value="XM_033605873.1"/>
</dbReference>
<dbReference type="Gene3D" id="3.60.21.70">
    <property type="entry name" value="PhoD-like phosphatase"/>
    <property type="match status" value="1"/>
</dbReference>
<dbReference type="OrthoDB" id="9999821at2759"/>
<dbReference type="InterPro" id="IPR038607">
    <property type="entry name" value="PhoD-like_sf"/>
</dbReference>